<dbReference type="Proteomes" id="UP001500689">
    <property type="component" value="Unassembled WGS sequence"/>
</dbReference>
<dbReference type="InterPro" id="IPR018929">
    <property type="entry name" value="DUF2510"/>
</dbReference>
<evidence type="ECO:0000256" key="1">
    <source>
        <dbReference type="SAM" id="MobiDB-lite"/>
    </source>
</evidence>
<organism evidence="3 4">
    <name type="scientific">Amycolatopsis ultiminotia</name>
    <dbReference type="NCBI Taxonomy" id="543629"/>
    <lineage>
        <taxon>Bacteria</taxon>
        <taxon>Bacillati</taxon>
        <taxon>Actinomycetota</taxon>
        <taxon>Actinomycetes</taxon>
        <taxon>Pseudonocardiales</taxon>
        <taxon>Pseudonocardiaceae</taxon>
        <taxon>Amycolatopsis</taxon>
    </lineage>
</organism>
<feature type="compositionally biased region" description="Low complexity" evidence="1">
    <location>
        <begin position="43"/>
        <end position="53"/>
    </location>
</feature>
<comment type="caution">
    <text evidence="3">The sequence shown here is derived from an EMBL/GenBank/DDBJ whole genome shotgun (WGS) entry which is preliminary data.</text>
</comment>
<evidence type="ECO:0000259" key="2">
    <source>
        <dbReference type="Pfam" id="PF10708"/>
    </source>
</evidence>
<sequence length="117" mass="12564">MGVIRKSLMFGSLGLVRGSSKKQRVAKAQLKELRKQTAIVQAQAQAQVSQTPAAPRPSTFREGLRAGLGTKSVEQPAQLPAAPPEAPAPGWYPSPQQTGQMQWWDGAQWTPSFAPAT</sequence>
<evidence type="ECO:0000313" key="4">
    <source>
        <dbReference type="Proteomes" id="UP001500689"/>
    </source>
</evidence>
<feature type="domain" description="DUF2510" evidence="2">
    <location>
        <begin position="89"/>
        <end position="116"/>
    </location>
</feature>
<protein>
    <submittedName>
        <fullName evidence="3">DUF2510 domain-containing protein</fullName>
    </submittedName>
</protein>
<evidence type="ECO:0000313" key="3">
    <source>
        <dbReference type="EMBL" id="GAA3559558.1"/>
    </source>
</evidence>
<dbReference type="Pfam" id="PF10708">
    <property type="entry name" value="DUF2510"/>
    <property type="match status" value="1"/>
</dbReference>
<gene>
    <name evidence="3" type="ORF">GCM10022222_49110</name>
</gene>
<feature type="compositionally biased region" description="Pro residues" evidence="1">
    <location>
        <begin position="81"/>
        <end position="92"/>
    </location>
</feature>
<name>A0ABP6X0J6_9PSEU</name>
<proteinExistence type="predicted"/>
<dbReference type="RefSeq" id="WP_344863729.1">
    <property type="nucleotide sequence ID" value="NZ_BAAAZN010000011.1"/>
</dbReference>
<feature type="region of interest" description="Disordered" evidence="1">
    <location>
        <begin position="43"/>
        <end position="117"/>
    </location>
</feature>
<reference evidence="4" key="1">
    <citation type="journal article" date="2019" name="Int. J. Syst. Evol. Microbiol.">
        <title>The Global Catalogue of Microorganisms (GCM) 10K type strain sequencing project: providing services to taxonomists for standard genome sequencing and annotation.</title>
        <authorList>
            <consortium name="The Broad Institute Genomics Platform"/>
            <consortium name="The Broad Institute Genome Sequencing Center for Infectious Disease"/>
            <person name="Wu L."/>
            <person name="Ma J."/>
        </authorList>
    </citation>
    <scope>NUCLEOTIDE SEQUENCE [LARGE SCALE GENOMIC DNA]</scope>
    <source>
        <strain evidence="4">JCM 16898</strain>
    </source>
</reference>
<dbReference type="EMBL" id="BAAAZN010000011">
    <property type="protein sequence ID" value="GAA3559558.1"/>
    <property type="molecule type" value="Genomic_DNA"/>
</dbReference>
<keyword evidence="4" id="KW-1185">Reference proteome</keyword>
<accession>A0ABP6X0J6</accession>